<dbReference type="Gene3D" id="3.40.50.300">
    <property type="entry name" value="P-loop containing nucleotide triphosphate hydrolases"/>
    <property type="match status" value="2"/>
</dbReference>
<evidence type="ECO:0000313" key="10">
    <source>
        <dbReference type="Proteomes" id="UP001607151"/>
    </source>
</evidence>
<evidence type="ECO:0000256" key="5">
    <source>
        <dbReference type="ARBA" id="ARBA00022741"/>
    </source>
</evidence>
<evidence type="ECO:0000256" key="4">
    <source>
        <dbReference type="ARBA" id="ARBA00022475"/>
    </source>
</evidence>
<comment type="caution">
    <text evidence="9">The sequence shown here is derived from an EMBL/GenBank/DDBJ whole genome shotgun (WGS) entry which is preliminary data.</text>
</comment>
<dbReference type="SMART" id="SM00382">
    <property type="entry name" value="AAA"/>
    <property type="match status" value="2"/>
</dbReference>
<dbReference type="InterPro" id="IPR003593">
    <property type="entry name" value="AAA+_ATPase"/>
</dbReference>
<keyword evidence="3" id="KW-0813">Transport</keyword>
<keyword evidence="6 9" id="KW-0067">ATP-binding</keyword>
<dbReference type="PANTHER" id="PTHR43297:SF7">
    <property type="entry name" value="D,D-DIPEPTIDE TRANSPORT ATP-BINDING PROTEIN DDPD-RELATED"/>
    <property type="match status" value="1"/>
</dbReference>
<protein>
    <submittedName>
        <fullName evidence="9">ABC transporter ATP-binding protein</fullName>
    </submittedName>
</protein>
<organism evidence="9 10">
    <name type="scientific">Vibrio rumoiensis</name>
    <dbReference type="NCBI Taxonomy" id="76258"/>
    <lineage>
        <taxon>Bacteria</taxon>
        <taxon>Pseudomonadati</taxon>
        <taxon>Pseudomonadota</taxon>
        <taxon>Gammaproteobacteria</taxon>
        <taxon>Vibrionales</taxon>
        <taxon>Vibrionaceae</taxon>
        <taxon>Vibrio</taxon>
    </lineage>
</organism>
<name>A0ABW7IZF9_9VIBR</name>
<feature type="domain" description="ABC transporter" evidence="8">
    <location>
        <begin position="5"/>
        <end position="242"/>
    </location>
</feature>
<dbReference type="InterPro" id="IPR003439">
    <property type="entry name" value="ABC_transporter-like_ATP-bd"/>
</dbReference>
<comment type="subcellular location">
    <subcellularLocation>
        <location evidence="1">Cell inner membrane</location>
        <topology evidence="1">Peripheral membrane protein</topology>
    </subcellularLocation>
</comment>
<dbReference type="Proteomes" id="UP001607151">
    <property type="component" value="Unassembled WGS sequence"/>
</dbReference>
<dbReference type="GO" id="GO:0005524">
    <property type="term" value="F:ATP binding"/>
    <property type="evidence" value="ECO:0007669"/>
    <property type="project" value="UniProtKB-KW"/>
</dbReference>
<keyword evidence="5" id="KW-0547">Nucleotide-binding</keyword>
<feature type="domain" description="ABC transporter" evidence="8">
    <location>
        <begin position="263"/>
        <end position="467"/>
    </location>
</feature>
<dbReference type="Pfam" id="PF08352">
    <property type="entry name" value="oligo_HPY"/>
    <property type="match status" value="1"/>
</dbReference>
<dbReference type="PROSITE" id="PS50893">
    <property type="entry name" value="ABC_TRANSPORTER_2"/>
    <property type="match status" value="2"/>
</dbReference>
<dbReference type="SUPFAM" id="SSF52540">
    <property type="entry name" value="P-loop containing nucleoside triphosphate hydrolases"/>
    <property type="match status" value="2"/>
</dbReference>
<evidence type="ECO:0000256" key="6">
    <source>
        <dbReference type="ARBA" id="ARBA00022840"/>
    </source>
</evidence>
<evidence type="ECO:0000256" key="3">
    <source>
        <dbReference type="ARBA" id="ARBA00022448"/>
    </source>
</evidence>
<reference evidence="9 10" key="1">
    <citation type="submission" date="2024-10" db="EMBL/GenBank/DDBJ databases">
        <authorList>
            <person name="Yibar A."/>
            <person name="Saticioglu I.B."/>
            <person name="Duman M."/>
            <person name="Ajmi N."/>
            <person name="Gurler F."/>
            <person name="Ay H."/>
            <person name="Onuk E."/>
            <person name="Guler S."/>
            <person name="Romalde J.L."/>
        </authorList>
    </citation>
    <scope>NUCLEOTIDE SEQUENCE [LARGE SCALE GENOMIC DNA]</scope>
    <source>
        <strain evidence="9 10">14-MA-B</strain>
    </source>
</reference>
<keyword evidence="4" id="KW-1003">Cell membrane</keyword>
<proteinExistence type="inferred from homology"/>
<evidence type="ECO:0000259" key="8">
    <source>
        <dbReference type="PROSITE" id="PS50893"/>
    </source>
</evidence>
<keyword evidence="7" id="KW-0472">Membrane</keyword>
<sequence>MTAFLEVQNLTIKHGDIELVSNLSFCLANQTPLVVLGQTGSGKSLLLKFIMGTLEPTLSVMGKLFIQGKEIHWQQRKQLWGKTLSILPQEPFQALSPLMRSQQQVCEVFRYVQGKPKSQAKQESLYSLNQYGLGEHAQKRPYELSGGMAQRLAMSVARASNSDLFLADEPTKGLDVSRRDDMVDHLKDRAEQGGLLVVTHDIDVARGIDGQMIVLQNGQLIEQGNTRDMLTNAQHPYTQTLISSQPEAWQAVSLMNKIQEPILKVSNLSLRRGKQTLIDDLNFQLHAGEVIGVVGDSGCGKSSLGDAILGQLPIHSGSIEYLTKQKPNNKVMAHQSKWLKLFQDPIASLPSHATLGQLLKDLVKLHKIDTDQIPSMMETLRLKPEILNQKPHQASGGELQRFAILRTLLLKPVFLFADEPTTRLDPIVAKEVSTMLITLAKQQGCGMLIVSHDPQLIKAVSDKVIQL</sequence>
<evidence type="ECO:0000256" key="2">
    <source>
        <dbReference type="ARBA" id="ARBA00005417"/>
    </source>
</evidence>
<evidence type="ECO:0000256" key="1">
    <source>
        <dbReference type="ARBA" id="ARBA00004417"/>
    </source>
</evidence>
<gene>
    <name evidence="9" type="ORF">ACGRQ9_15795</name>
</gene>
<evidence type="ECO:0000256" key="7">
    <source>
        <dbReference type="ARBA" id="ARBA00023136"/>
    </source>
</evidence>
<dbReference type="InterPro" id="IPR050388">
    <property type="entry name" value="ABC_Ni/Peptide_Import"/>
</dbReference>
<dbReference type="InterPro" id="IPR025662">
    <property type="entry name" value="Sigma_54_int_dom_ATP-bd_1"/>
</dbReference>
<dbReference type="RefSeq" id="WP_394608505.1">
    <property type="nucleotide sequence ID" value="NZ_JBIHSJ010000004.1"/>
</dbReference>
<accession>A0ABW7IZF9</accession>
<dbReference type="InterPro" id="IPR013563">
    <property type="entry name" value="Oligopep_ABC_C"/>
</dbReference>
<dbReference type="EMBL" id="JBIHSN010000003">
    <property type="protein sequence ID" value="MFH0266909.1"/>
    <property type="molecule type" value="Genomic_DNA"/>
</dbReference>
<dbReference type="PROSITE" id="PS00675">
    <property type="entry name" value="SIGMA54_INTERACT_1"/>
    <property type="match status" value="1"/>
</dbReference>
<dbReference type="Pfam" id="PF00005">
    <property type="entry name" value="ABC_tran"/>
    <property type="match status" value="2"/>
</dbReference>
<dbReference type="InterPro" id="IPR027417">
    <property type="entry name" value="P-loop_NTPase"/>
</dbReference>
<keyword evidence="10" id="KW-1185">Reference proteome</keyword>
<dbReference type="PANTHER" id="PTHR43297">
    <property type="entry name" value="OLIGOPEPTIDE TRANSPORT ATP-BINDING PROTEIN APPD"/>
    <property type="match status" value="1"/>
</dbReference>
<comment type="similarity">
    <text evidence="2">Belongs to the ABC transporter superfamily.</text>
</comment>
<evidence type="ECO:0000313" key="9">
    <source>
        <dbReference type="EMBL" id="MFH0266909.1"/>
    </source>
</evidence>